<proteinExistence type="predicted"/>
<organism evidence="1 2">
    <name type="scientific">Candidatus Endobugula sertula</name>
    <name type="common">Bugula neritina bacterial symbiont</name>
    <dbReference type="NCBI Taxonomy" id="62101"/>
    <lineage>
        <taxon>Bacteria</taxon>
        <taxon>Pseudomonadati</taxon>
        <taxon>Pseudomonadota</taxon>
        <taxon>Gammaproteobacteria</taxon>
        <taxon>Cellvibrionales</taxon>
        <taxon>Cellvibrionaceae</taxon>
        <taxon>Candidatus Endobugula</taxon>
    </lineage>
</organism>
<name>A0A1D2QMU4_9GAMM</name>
<accession>A0A1D2QMU4</accession>
<sequence>MLAQPYPQDGFIKIPVDAVCGQVRQADGSYKNPEKSLEDLQDDFFLRLMRLCDSKQNEAERLLLKHKNTVRQKERYRDKYERALAGEFSVEENTAIIQNHEVVRDALRAFADLIEHFRSAVDDWIVDGQLEKAERAIAEATSFGAATTLDDVKMLLANVEAEQ</sequence>
<dbReference type="AlphaFoldDB" id="A0A1D2QMU4"/>
<evidence type="ECO:0000313" key="1">
    <source>
        <dbReference type="EMBL" id="ODS22899.1"/>
    </source>
</evidence>
<protein>
    <submittedName>
        <fullName evidence="1">Uncharacterized protein</fullName>
    </submittedName>
</protein>
<comment type="caution">
    <text evidence="1">The sequence shown here is derived from an EMBL/GenBank/DDBJ whole genome shotgun (WGS) entry which is preliminary data.</text>
</comment>
<evidence type="ECO:0000313" key="2">
    <source>
        <dbReference type="Proteomes" id="UP000242502"/>
    </source>
</evidence>
<dbReference type="Proteomes" id="UP000242502">
    <property type="component" value="Unassembled WGS sequence"/>
</dbReference>
<reference evidence="1 2" key="1">
    <citation type="journal article" date="2016" name="Appl. Environ. Microbiol.">
        <title>Lack of Overt Genome Reduction in the Bryostatin-Producing Bryozoan Symbiont "Candidatus Endobugula sertula".</title>
        <authorList>
            <person name="Miller I.J."/>
            <person name="Vanee N."/>
            <person name="Fong S.S."/>
            <person name="Lim-Fong G.E."/>
            <person name="Kwan J.C."/>
        </authorList>
    </citation>
    <scope>NUCLEOTIDE SEQUENCE [LARGE SCALE GENOMIC DNA]</scope>
    <source>
        <strain evidence="1">AB1-4</strain>
    </source>
</reference>
<dbReference type="STRING" id="62101.AB835_11650"/>
<gene>
    <name evidence="1" type="ORF">AB835_11650</name>
</gene>
<dbReference type="EMBL" id="MDLC01000047">
    <property type="protein sequence ID" value="ODS22899.1"/>
    <property type="molecule type" value="Genomic_DNA"/>
</dbReference>